<dbReference type="GO" id="GO:0005829">
    <property type="term" value="C:cytosol"/>
    <property type="evidence" value="ECO:0007669"/>
    <property type="project" value="TreeGrafter"/>
</dbReference>
<keyword evidence="3" id="KW-1185">Reference proteome</keyword>
<reference evidence="2" key="1">
    <citation type="submission" date="2020-01" db="EMBL/GenBank/DDBJ databases">
        <title>Development of genomics and gene disruption for Polysphondylium violaceum indicates a role for the polyketide synthase stlB in stalk morphogenesis.</title>
        <authorList>
            <person name="Narita B."/>
            <person name="Kawabe Y."/>
            <person name="Kin K."/>
            <person name="Saito T."/>
            <person name="Gibbs R."/>
            <person name="Kuspa A."/>
            <person name="Muzny D."/>
            <person name="Queller D."/>
            <person name="Richards S."/>
            <person name="Strassman J."/>
            <person name="Sucgang R."/>
            <person name="Worley K."/>
            <person name="Schaap P."/>
        </authorList>
    </citation>
    <scope>NUCLEOTIDE SEQUENCE</scope>
    <source>
        <strain evidence="2">QSvi11</strain>
    </source>
</reference>
<dbReference type="GO" id="GO:0005634">
    <property type="term" value="C:nucleus"/>
    <property type="evidence" value="ECO:0007669"/>
    <property type="project" value="TreeGrafter"/>
</dbReference>
<organism evidence="2 3">
    <name type="scientific">Polysphondylium violaceum</name>
    <dbReference type="NCBI Taxonomy" id="133409"/>
    <lineage>
        <taxon>Eukaryota</taxon>
        <taxon>Amoebozoa</taxon>
        <taxon>Evosea</taxon>
        <taxon>Eumycetozoa</taxon>
        <taxon>Dictyostelia</taxon>
        <taxon>Dictyosteliales</taxon>
        <taxon>Dictyosteliaceae</taxon>
        <taxon>Polysphondylium</taxon>
    </lineage>
</organism>
<gene>
    <name evidence="2" type="ORF">CYY_000147</name>
</gene>
<evidence type="ECO:0000313" key="3">
    <source>
        <dbReference type="Proteomes" id="UP000695562"/>
    </source>
</evidence>
<evidence type="ECO:0000313" key="2">
    <source>
        <dbReference type="EMBL" id="KAF2078522.1"/>
    </source>
</evidence>
<feature type="domain" description="Glutamine amidotransferase" evidence="1">
    <location>
        <begin position="30"/>
        <end position="216"/>
    </location>
</feature>
<dbReference type="Proteomes" id="UP000695562">
    <property type="component" value="Unassembled WGS sequence"/>
</dbReference>
<dbReference type="AlphaFoldDB" id="A0A8J4Q562"/>
<protein>
    <recommendedName>
        <fullName evidence="1">Glutamine amidotransferase domain-containing protein</fullName>
    </recommendedName>
</protein>
<dbReference type="InterPro" id="IPR044992">
    <property type="entry name" value="ChyE-like"/>
</dbReference>
<dbReference type="OrthoDB" id="92161at2759"/>
<dbReference type="SUPFAM" id="SSF52317">
    <property type="entry name" value="Class I glutamine amidotransferase-like"/>
    <property type="match status" value="1"/>
</dbReference>
<name>A0A8J4Q562_9MYCE</name>
<dbReference type="InterPro" id="IPR029062">
    <property type="entry name" value="Class_I_gatase-like"/>
</dbReference>
<dbReference type="Gene3D" id="3.40.50.880">
    <property type="match status" value="1"/>
</dbReference>
<dbReference type="PROSITE" id="PS51273">
    <property type="entry name" value="GATASE_TYPE_1"/>
    <property type="match status" value="1"/>
</dbReference>
<dbReference type="EMBL" id="AJWJ01000003">
    <property type="protein sequence ID" value="KAF2078522.1"/>
    <property type="molecule type" value="Genomic_DNA"/>
</dbReference>
<dbReference type="InterPro" id="IPR017926">
    <property type="entry name" value="GATASE"/>
</dbReference>
<evidence type="ECO:0000259" key="1">
    <source>
        <dbReference type="Pfam" id="PF00117"/>
    </source>
</evidence>
<dbReference type="CDD" id="cd01741">
    <property type="entry name" value="GATase1_1"/>
    <property type="match status" value="1"/>
</dbReference>
<dbReference type="Pfam" id="PF00117">
    <property type="entry name" value="GATase"/>
    <property type="match status" value="1"/>
</dbReference>
<dbReference type="PANTHER" id="PTHR42695">
    <property type="entry name" value="GLUTAMINE AMIDOTRANSFERASE YLR126C-RELATED"/>
    <property type="match status" value="1"/>
</dbReference>
<proteinExistence type="predicted"/>
<dbReference type="PANTHER" id="PTHR42695:SF3">
    <property type="entry name" value="GLUTAMINE AMIDOTRANSFERASE CLASS-I DOMAIN-CONTAINING PROTEIN"/>
    <property type="match status" value="1"/>
</dbReference>
<accession>A0A8J4Q562</accession>
<comment type="caution">
    <text evidence="2">The sequence shown here is derived from an EMBL/GenBank/DDBJ whole genome shotgun (WGS) entry which is preliminary data.</text>
</comment>
<sequence length="263" mass="29714">MSKIVDKTLRIGLLKCDTFIPEVRNKFGDIDVQFRNLLNQNTINANVDLNVFEIASENRFPDKKDITSNHYNGFIITGSRSSVNDDNEWTNTLKDYIRFFSNNNIKTVGICFGHQAIATALGGEVTMNDKGWMVSDHSFKIKDSLQSNNNYSKIHKSLSPKDDSTINIICSNKQIVSKIPQGFEIIGGSDICPNHSMIKDNQFLSFQGHPEYTPNLIKTIIQTRRGLIPDDVIEDGIKRADNSKIDQSTYANTILNFFLNKDV</sequence>